<name>A0A9W7SZB4_9PEZI</name>
<accession>A0A9W7SZB4</accession>
<sequence>MFLTLPRAALARELPLAQVLVETAGLDVGGGGNAVNRVVSVVALGFSGALCAPALELRPPACVGASVTSLALGQGPNFEGCRE</sequence>
<dbReference type="EMBL" id="RIBY02000302">
    <property type="protein sequence ID" value="KAH9844560.1"/>
    <property type="molecule type" value="Genomic_DNA"/>
</dbReference>
<evidence type="ECO:0000313" key="2">
    <source>
        <dbReference type="Proteomes" id="UP001138500"/>
    </source>
</evidence>
<protein>
    <submittedName>
        <fullName evidence="1">Uncharacterized protein</fullName>
    </submittedName>
</protein>
<reference evidence="1 2" key="1">
    <citation type="journal article" date="2018" name="IMA Fungus">
        <title>IMA Genome-F 10: Nine draft genome sequences of Claviceps purpurea s.lat., including C. arundinis, C. humidiphila, and C. cf. spartinae, pseudomolecules for the pitch canker pathogen Fusarium circinatum, draft genome of Davidsoniella eucalypti, Grosmannia galeiformis, Quambalaria eucalypti, and Teratosphaeria destructans.</title>
        <authorList>
            <person name="Wingfield B.D."/>
            <person name="Liu M."/>
            <person name="Nguyen H.D."/>
            <person name="Lane F.A."/>
            <person name="Morgan S.W."/>
            <person name="De Vos L."/>
            <person name="Wilken P.M."/>
            <person name="Duong T.A."/>
            <person name="Aylward J."/>
            <person name="Coetzee M.P."/>
            <person name="Dadej K."/>
            <person name="De Beer Z.W."/>
            <person name="Findlay W."/>
            <person name="Havenga M."/>
            <person name="Kolarik M."/>
            <person name="Menzies J.G."/>
            <person name="Naidoo K."/>
            <person name="Pochopski O."/>
            <person name="Shoukouhi P."/>
            <person name="Santana Q.C."/>
            <person name="Seifert K.A."/>
            <person name="Soal N."/>
            <person name="Steenkamp E.T."/>
            <person name="Tatham C.T."/>
            <person name="van der Nest M.A."/>
            <person name="Wingfield M.J."/>
        </authorList>
    </citation>
    <scope>NUCLEOTIDE SEQUENCE [LARGE SCALE GENOMIC DNA]</scope>
    <source>
        <strain evidence="1">CMW44962</strain>
    </source>
</reference>
<dbReference type="AlphaFoldDB" id="A0A9W7SZB4"/>
<keyword evidence="2" id="KW-1185">Reference proteome</keyword>
<organism evidence="1 2">
    <name type="scientific">Teratosphaeria destructans</name>
    <dbReference type="NCBI Taxonomy" id="418781"/>
    <lineage>
        <taxon>Eukaryota</taxon>
        <taxon>Fungi</taxon>
        <taxon>Dikarya</taxon>
        <taxon>Ascomycota</taxon>
        <taxon>Pezizomycotina</taxon>
        <taxon>Dothideomycetes</taxon>
        <taxon>Dothideomycetidae</taxon>
        <taxon>Mycosphaerellales</taxon>
        <taxon>Teratosphaeriaceae</taxon>
        <taxon>Teratosphaeria</taxon>
    </lineage>
</organism>
<dbReference type="Proteomes" id="UP001138500">
    <property type="component" value="Unassembled WGS sequence"/>
</dbReference>
<evidence type="ECO:0000313" key="1">
    <source>
        <dbReference type="EMBL" id="KAH9844560.1"/>
    </source>
</evidence>
<comment type="caution">
    <text evidence="1">The sequence shown here is derived from an EMBL/GenBank/DDBJ whole genome shotgun (WGS) entry which is preliminary data.</text>
</comment>
<proteinExistence type="predicted"/>
<gene>
    <name evidence="1" type="ORF">Tdes44962_MAKER07318</name>
</gene>
<reference evidence="1 2" key="2">
    <citation type="journal article" date="2021" name="Curr. Genet.">
        <title>Genetic response to nitrogen starvation in the aggressive Eucalyptus foliar pathogen Teratosphaeria destructans.</title>
        <authorList>
            <person name="Havenga M."/>
            <person name="Wingfield B.D."/>
            <person name="Wingfield M.J."/>
            <person name="Dreyer L.L."/>
            <person name="Roets F."/>
            <person name="Aylward J."/>
        </authorList>
    </citation>
    <scope>NUCLEOTIDE SEQUENCE [LARGE SCALE GENOMIC DNA]</scope>
    <source>
        <strain evidence="1">CMW44962</strain>
    </source>
</reference>